<evidence type="ECO:0000313" key="3">
    <source>
        <dbReference type="Proteomes" id="UP000219338"/>
    </source>
</evidence>
<evidence type="ECO:0000313" key="2">
    <source>
        <dbReference type="EMBL" id="SJL03160.1"/>
    </source>
</evidence>
<dbReference type="Proteomes" id="UP000219338">
    <property type="component" value="Unassembled WGS sequence"/>
</dbReference>
<dbReference type="EMBL" id="FUEG01000004">
    <property type="protein sequence ID" value="SJL03160.1"/>
    <property type="molecule type" value="Genomic_DNA"/>
</dbReference>
<protein>
    <recommendedName>
        <fullName evidence="4">SMP domain-containing protein</fullName>
    </recommendedName>
</protein>
<feature type="region of interest" description="Disordered" evidence="1">
    <location>
        <begin position="127"/>
        <end position="158"/>
    </location>
</feature>
<reference evidence="3" key="1">
    <citation type="journal article" date="2017" name="Nat. Ecol. Evol.">
        <title>Genome expansion and lineage-specific genetic innovations in the forest pathogenic fungi Armillaria.</title>
        <authorList>
            <person name="Sipos G."/>
            <person name="Prasanna A.N."/>
            <person name="Walter M.C."/>
            <person name="O'Connor E."/>
            <person name="Balint B."/>
            <person name="Krizsan K."/>
            <person name="Kiss B."/>
            <person name="Hess J."/>
            <person name="Varga T."/>
            <person name="Slot J."/>
            <person name="Riley R."/>
            <person name="Boka B."/>
            <person name="Rigling D."/>
            <person name="Barry K."/>
            <person name="Lee J."/>
            <person name="Mihaltcheva S."/>
            <person name="LaButti K."/>
            <person name="Lipzen A."/>
            <person name="Waldron R."/>
            <person name="Moloney N.M."/>
            <person name="Sperisen C."/>
            <person name="Kredics L."/>
            <person name="Vagvoelgyi C."/>
            <person name="Patrignani A."/>
            <person name="Fitzpatrick D."/>
            <person name="Nagy I."/>
            <person name="Doyle S."/>
            <person name="Anderson J.B."/>
            <person name="Grigoriev I.V."/>
            <person name="Gueldener U."/>
            <person name="Muensterkoetter M."/>
            <person name="Nagy L.G."/>
        </authorList>
    </citation>
    <scope>NUCLEOTIDE SEQUENCE [LARGE SCALE GENOMIC DNA]</scope>
    <source>
        <strain evidence="3">C18/9</strain>
    </source>
</reference>
<evidence type="ECO:0000256" key="1">
    <source>
        <dbReference type="SAM" id="MobiDB-lite"/>
    </source>
</evidence>
<dbReference type="OrthoDB" id="2799468at2759"/>
<evidence type="ECO:0008006" key="4">
    <source>
        <dbReference type="Google" id="ProtNLM"/>
    </source>
</evidence>
<dbReference type="AlphaFoldDB" id="A0A284R361"/>
<organism evidence="2 3">
    <name type="scientific">Armillaria ostoyae</name>
    <name type="common">Armillaria root rot fungus</name>
    <dbReference type="NCBI Taxonomy" id="47428"/>
    <lineage>
        <taxon>Eukaryota</taxon>
        <taxon>Fungi</taxon>
        <taxon>Dikarya</taxon>
        <taxon>Basidiomycota</taxon>
        <taxon>Agaricomycotina</taxon>
        <taxon>Agaricomycetes</taxon>
        <taxon>Agaricomycetidae</taxon>
        <taxon>Agaricales</taxon>
        <taxon>Marasmiineae</taxon>
        <taxon>Physalacriaceae</taxon>
        <taxon>Armillaria</taxon>
    </lineage>
</organism>
<name>A0A284R361_ARMOS</name>
<gene>
    <name evidence="2" type="ORF">ARMOST_06506</name>
</gene>
<proteinExistence type="predicted"/>
<keyword evidence="3" id="KW-1185">Reference proteome</keyword>
<dbReference type="OMA" id="HRALGYN"/>
<feature type="region of interest" description="Disordered" evidence="1">
    <location>
        <begin position="50"/>
        <end position="79"/>
    </location>
</feature>
<feature type="region of interest" description="Disordered" evidence="1">
    <location>
        <begin position="183"/>
        <end position="212"/>
    </location>
</feature>
<dbReference type="STRING" id="47428.A0A284R361"/>
<sequence>MPVTDEYTKPHEVSPEATRIAAQCSLDLGAVGKNEARKIMSLQHKALGYRPPPGSLASEAQVAASKHPDGISPSPPDTASLREAAIKDAARIEIERGRSLSPKAVSCGIDLDRIGLAEARKLMSEEHKALGYRPPPGSLAADAQAAAAKHPENKDYSIDPQILTLAALKDAARIASERGATGAKFVTLSDGRTEEPPKLQSEARNRGPDDYS</sequence>
<accession>A0A284R361</accession>
<feature type="compositionally biased region" description="Basic and acidic residues" evidence="1">
    <location>
        <begin position="191"/>
        <end position="212"/>
    </location>
</feature>